<organism evidence="2 3">
    <name type="scientific">Haloarcula sebkhae</name>
    <dbReference type="NCBI Taxonomy" id="932660"/>
    <lineage>
        <taxon>Archaea</taxon>
        <taxon>Methanobacteriati</taxon>
        <taxon>Methanobacteriota</taxon>
        <taxon>Stenosarchaea group</taxon>
        <taxon>Halobacteria</taxon>
        <taxon>Halobacteriales</taxon>
        <taxon>Haloarculaceae</taxon>
        <taxon>Haloarcula</taxon>
    </lineage>
</organism>
<dbReference type="OrthoDB" id="346388at2157"/>
<reference evidence="2" key="1">
    <citation type="journal article" date="2014" name="Int. J. Syst. Evol. Microbiol.">
        <title>Complete genome sequence of Corynebacterium casei LMG S-19264T (=DSM 44701T), isolated from a smear-ripened cheese.</title>
        <authorList>
            <consortium name="US DOE Joint Genome Institute (JGI-PGF)"/>
            <person name="Walter F."/>
            <person name="Albersmeier A."/>
            <person name="Kalinowski J."/>
            <person name="Ruckert C."/>
        </authorList>
    </citation>
    <scope>NUCLEOTIDE SEQUENCE</scope>
    <source>
        <strain evidence="2">JCM 19018</strain>
    </source>
</reference>
<gene>
    <name evidence="2" type="ORF">GCM10009067_40950</name>
</gene>
<protein>
    <submittedName>
        <fullName evidence="2">Uncharacterized protein</fullName>
    </submittedName>
</protein>
<name>A0A830F7W1_9EURY</name>
<evidence type="ECO:0000256" key="1">
    <source>
        <dbReference type="SAM" id="Coils"/>
    </source>
</evidence>
<dbReference type="RefSeq" id="WP_188980890.1">
    <property type="nucleotide sequence ID" value="NZ_BMPD01000012.1"/>
</dbReference>
<keyword evidence="1" id="KW-0175">Coiled coil</keyword>
<evidence type="ECO:0000313" key="3">
    <source>
        <dbReference type="Proteomes" id="UP000614221"/>
    </source>
</evidence>
<dbReference type="EMBL" id="BMPD01000012">
    <property type="protein sequence ID" value="GGK84582.1"/>
    <property type="molecule type" value="Genomic_DNA"/>
</dbReference>
<proteinExistence type="predicted"/>
<dbReference type="AlphaFoldDB" id="A0A830F7W1"/>
<accession>A0A830F7W1</accession>
<evidence type="ECO:0000313" key="2">
    <source>
        <dbReference type="EMBL" id="GGK84582.1"/>
    </source>
</evidence>
<reference evidence="2" key="2">
    <citation type="submission" date="2020-09" db="EMBL/GenBank/DDBJ databases">
        <authorList>
            <person name="Sun Q."/>
            <person name="Ohkuma M."/>
        </authorList>
    </citation>
    <scope>NUCLEOTIDE SEQUENCE</scope>
    <source>
        <strain evidence="2">JCM 19018</strain>
    </source>
</reference>
<comment type="caution">
    <text evidence="2">The sequence shown here is derived from an EMBL/GenBank/DDBJ whole genome shotgun (WGS) entry which is preliminary data.</text>
</comment>
<dbReference type="Proteomes" id="UP000614221">
    <property type="component" value="Unassembled WGS sequence"/>
</dbReference>
<feature type="coiled-coil region" evidence="1">
    <location>
        <begin position="26"/>
        <end position="60"/>
    </location>
</feature>
<sequence length="252" mass="28387">MSTESPYGSVEDSDESVLNEQLYAMLKEQQAHIEHLDGQLEEERQRREELEDTLEIVQQPVFDLDDVVVGSEYTASLYAEENPPLLAQLANLSDGETIADLREDLINEQKTRSRQDSQINRKINELADASGVDLDDADVAGQDKIQRMIANGPEDVTDRVYAVHERAREVLLHAGEWGTAVEDSFGRRITLKGPEVREKLELVRNEDLQSKQVGDVFDKIVELAADSPRKVKTDKNGDGVRVLRIHLQQEGL</sequence>